<dbReference type="Pfam" id="PF00060">
    <property type="entry name" value="Lig_chan"/>
    <property type="match status" value="1"/>
</dbReference>
<feature type="transmembrane region" description="Helical" evidence="12">
    <location>
        <begin position="754"/>
        <end position="776"/>
    </location>
</feature>
<dbReference type="InterPro" id="IPR015683">
    <property type="entry name" value="Ionotropic_Glu_rcpt"/>
</dbReference>
<dbReference type="SUPFAM" id="SSF81324">
    <property type="entry name" value="Voltage-gated potassium channels"/>
    <property type="match status" value="1"/>
</dbReference>
<evidence type="ECO:0000256" key="3">
    <source>
        <dbReference type="ARBA" id="ARBA00022448"/>
    </source>
</evidence>
<dbReference type="SMART" id="SM00079">
    <property type="entry name" value="PBPe"/>
    <property type="match status" value="1"/>
</dbReference>
<dbReference type="GO" id="GO:0016020">
    <property type="term" value="C:membrane"/>
    <property type="evidence" value="ECO:0007669"/>
    <property type="project" value="UniProtKB-SubCell"/>
</dbReference>
<evidence type="ECO:0000256" key="7">
    <source>
        <dbReference type="ARBA" id="ARBA00023136"/>
    </source>
</evidence>
<evidence type="ECO:0000256" key="12">
    <source>
        <dbReference type="SAM" id="Phobius"/>
    </source>
</evidence>
<feature type="domain" description="Ionotropic glutamate receptor L-glutamate and glycine-binding" evidence="14">
    <location>
        <begin position="357"/>
        <end position="427"/>
    </location>
</feature>
<comment type="subcellular location">
    <subcellularLocation>
        <location evidence="1">Membrane</location>
        <topology evidence="1">Multi-pass membrane protein</topology>
    </subcellularLocation>
</comment>
<gene>
    <name evidence="15" type="ORF">Cfor_10757</name>
</gene>
<evidence type="ECO:0000259" key="14">
    <source>
        <dbReference type="SMART" id="SM00918"/>
    </source>
</evidence>
<evidence type="ECO:0000256" key="8">
    <source>
        <dbReference type="ARBA" id="ARBA00023170"/>
    </source>
</evidence>
<feature type="domain" description="Ionotropic glutamate receptor C-terminal" evidence="13">
    <location>
        <begin position="363"/>
        <end position="731"/>
    </location>
</feature>
<evidence type="ECO:0000256" key="5">
    <source>
        <dbReference type="ARBA" id="ARBA00022989"/>
    </source>
</evidence>
<dbReference type="OrthoDB" id="5984008at2759"/>
<accession>A0A6L2PHZ8</accession>
<keyword evidence="8" id="KW-0675">Receptor</keyword>
<dbReference type="GO" id="GO:0015276">
    <property type="term" value="F:ligand-gated monoatomic ion channel activity"/>
    <property type="evidence" value="ECO:0007669"/>
    <property type="project" value="InterPro"/>
</dbReference>
<keyword evidence="4 12" id="KW-0812">Transmembrane</keyword>
<keyword evidence="11" id="KW-0407">Ion channel</keyword>
<keyword evidence="5 12" id="KW-1133">Transmembrane helix</keyword>
<evidence type="ECO:0000256" key="6">
    <source>
        <dbReference type="ARBA" id="ARBA00023065"/>
    </source>
</evidence>
<keyword evidence="7 12" id="KW-0472">Membrane</keyword>
<comment type="similarity">
    <text evidence="2">Belongs to the glutamate-gated ion channel (TC 1.A.10.1) family.</text>
</comment>
<dbReference type="InParanoid" id="A0A6L2PHZ8"/>
<sequence length="827" mass="93692">MQQEKLPSMYSQVMKVAQDQSGLVMDDVTIKINREEEEETYGRVCNEIKKGVTMILDLTWTGWGRCRQLSESTGIPYIRADVTIGGFVQVVDAYLTAREGTDAALIFQNEEELDQALYYLIGNSIIRVIVLDGLAGNATDRLLAMRPSPSYFVIFGNTENVISSFKKAQDGKLVTRSERWNLVFTDFLYDDFKQTPMNTSIGLITLDKSVCCRLLDMEKVCTCPDNFEILPVYMREVIMFLGALLAEMKKKGADLSTPAGDWGTNCQNVDAKTADNTTRDRFYELMPQVLENHSALGFNQSRWLLYYHNDMEIVLANSSRRVALAKWTMDKGLAVKPNVTLKPTKRFFRVGTAEAIPWSYMKRDTSTNEIMTDSEGKVLWEGYCIDLLKRLSELMSFDYEIVPPANGDFGKRYPNGTWDGMVGDLAMGETDMVIAPLTMTSEREEVIDFVAPYFDQSGISIVIRKPVRKTSLFKFMTVLRLEVWLSIVGALTVTGIMIWILDKEFTLKESFWFALTSFTPQGGGEAPKALSGRTLVAAYWLFVVLMLATFTANLAAFLTVERMKSPVASLEQLARQSRINYTVVNNSDTHEYFLNMKNAEDVLYNVWKDITLNSSSDQSKYRVWDYPIKEQYGHILQAITQTGPVQNESVGFQKVIDQEEGKFAFIHDAAQIRYEVSRNCNLTEVGEMFAEQPYAIAVQQGSHLQEEISRKILDLQKDRYFETLSGKYWNSSAKGDCPNNDDSEGITLESLGGVFIATLFGLALAMITLAGEIFYYKRKKLTKISAPQPANHPPKKQITIGKEFRPVMDKTMPRVSYISVFPRNQLY</sequence>
<dbReference type="PANTHER" id="PTHR18966">
    <property type="entry name" value="IONOTROPIC GLUTAMATE RECEPTOR"/>
    <property type="match status" value="1"/>
</dbReference>
<dbReference type="Gene3D" id="3.40.190.10">
    <property type="entry name" value="Periplasmic binding protein-like II"/>
    <property type="match status" value="2"/>
</dbReference>
<comment type="caution">
    <text evidence="15">The sequence shown here is derived from an EMBL/GenBank/DDBJ whole genome shotgun (WGS) entry which is preliminary data.</text>
</comment>
<feature type="transmembrane region" description="Helical" evidence="12">
    <location>
        <begin position="537"/>
        <end position="560"/>
    </location>
</feature>
<dbReference type="SUPFAM" id="SSF53850">
    <property type="entry name" value="Periplasmic binding protein-like II"/>
    <property type="match status" value="1"/>
</dbReference>
<dbReference type="FunFam" id="3.40.190.10:FF:000160">
    <property type="entry name" value="GLutamate Receptor family (AMPA)"/>
    <property type="match status" value="1"/>
</dbReference>
<dbReference type="EMBL" id="BLKM01004655">
    <property type="protein sequence ID" value="GFG32034.1"/>
    <property type="molecule type" value="Genomic_DNA"/>
</dbReference>
<protein>
    <recommendedName>
        <fullName evidence="17">Ionotropic glutamate receptor C-terminal domain-containing protein</fullName>
    </recommendedName>
</protein>
<dbReference type="InterPro" id="IPR019594">
    <property type="entry name" value="Glu/Gly-bd"/>
</dbReference>
<evidence type="ECO:0000259" key="13">
    <source>
        <dbReference type="SMART" id="SM00079"/>
    </source>
</evidence>
<dbReference type="AlphaFoldDB" id="A0A6L2PHZ8"/>
<evidence type="ECO:0000256" key="9">
    <source>
        <dbReference type="ARBA" id="ARBA00023180"/>
    </source>
</evidence>
<keyword evidence="3" id="KW-0813">Transport</keyword>
<evidence type="ECO:0000256" key="4">
    <source>
        <dbReference type="ARBA" id="ARBA00022692"/>
    </source>
</evidence>
<evidence type="ECO:0000256" key="1">
    <source>
        <dbReference type="ARBA" id="ARBA00004141"/>
    </source>
</evidence>
<keyword evidence="9" id="KW-0325">Glycoprotein</keyword>
<keyword evidence="10" id="KW-1071">Ligand-gated ion channel</keyword>
<feature type="transmembrane region" description="Helical" evidence="12">
    <location>
        <begin position="478"/>
        <end position="501"/>
    </location>
</feature>
<dbReference type="FunCoup" id="A0A6L2PHZ8">
    <property type="interactions" value="13"/>
</dbReference>
<evidence type="ECO:0000256" key="10">
    <source>
        <dbReference type="ARBA" id="ARBA00023286"/>
    </source>
</evidence>
<evidence type="ECO:0000313" key="16">
    <source>
        <dbReference type="Proteomes" id="UP000502823"/>
    </source>
</evidence>
<proteinExistence type="inferred from homology"/>
<evidence type="ECO:0000256" key="2">
    <source>
        <dbReference type="ARBA" id="ARBA00008685"/>
    </source>
</evidence>
<name>A0A6L2PHZ8_COPFO</name>
<dbReference type="FunFam" id="1.10.287.70:FF:000143">
    <property type="entry name" value="Probable glutamate receptor"/>
    <property type="match status" value="1"/>
</dbReference>
<reference evidence="16" key="1">
    <citation type="submission" date="2020-01" db="EMBL/GenBank/DDBJ databases">
        <title>Draft genome sequence of the Termite Coptotermes fromosanus.</title>
        <authorList>
            <person name="Itakura S."/>
            <person name="Yosikawa Y."/>
            <person name="Umezawa K."/>
        </authorList>
    </citation>
    <scope>NUCLEOTIDE SEQUENCE [LARGE SCALE GENOMIC DNA]</scope>
</reference>
<dbReference type="CDD" id="cd13717">
    <property type="entry name" value="PBP2_iGluR_putative"/>
    <property type="match status" value="1"/>
</dbReference>
<organism evidence="15 16">
    <name type="scientific">Coptotermes formosanus</name>
    <name type="common">Formosan subterranean termite</name>
    <dbReference type="NCBI Taxonomy" id="36987"/>
    <lineage>
        <taxon>Eukaryota</taxon>
        <taxon>Metazoa</taxon>
        <taxon>Ecdysozoa</taxon>
        <taxon>Arthropoda</taxon>
        <taxon>Hexapoda</taxon>
        <taxon>Insecta</taxon>
        <taxon>Pterygota</taxon>
        <taxon>Neoptera</taxon>
        <taxon>Polyneoptera</taxon>
        <taxon>Dictyoptera</taxon>
        <taxon>Blattodea</taxon>
        <taxon>Blattoidea</taxon>
        <taxon>Termitoidae</taxon>
        <taxon>Rhinotermitidae</taxon>
        <taxon>Coptotermes</taxon>
    </lineage>
</organism>
<keyword evidence="6" id="KW-0406">Ion transport</keyword>
<evidence type="ECO:0000256" key="11">
    <source>
        <dbReference type="ARBA" id="ARBA00023303"/>
    </source>
</evidence>
<dbReference type="Pfam" id="PF10613">
    <property type="entry name" value="Lig_chan-Glu_bd"/>
    <property type="match status" value="1"/>
</dbReference>
<dbReference type="SMART" id="SM00918">
    <property type="entry name" value="Lig_chan-Glu_bd"/>
    <property type="match status" value="1"/>
</dbReference>
<dbReference type="Proteomes" id="UP000502823">
    <property type="component" value="Unassembled WGS sequence"/>
</dbReference>
<evidence type="ECO:0008006" key="17">
    <source>
        <dbReference type="Google" id="ProtNLM"/>
    </source>
</evidence>
<dbReference type="InterPro" id="IPR001320">
    <property type="entry name" value="Iontro_rcpt_C"/>
</dbReference>
<keyword evidence="16" id="KW-1185">Reference proteome</keyword>
<evidence type="ECO:0000313" key="15">
    <source>
        <dbReference type="EMBL" id="GFG32034.1"/>
    </source>
</evidence>
<dbReference type="FunFam" id="3.40.190.10:FF:000284">
    <property type="entry name" value="Glutamate receptor ionotropic, kainate 3-like Protein"/>
    <property type="match status" value="1"/>
</dbReference>